<proteinExistence type="predicted"/>
<evidence type="ECO:0000313" key="2">
    <source>
        <dbReference type="Proteomes" id="UP000184253"/>
    </source>
</evidence>
<dbReference type="InterPro" id="IPR010179">
    <property type="entry name" value="CRISPR-assoc_prot_Cse3"/>
</dbReference>
<dbReference type="Proteomes" id="UP000184253">
    <property type="component" value="Unassembled WGS sequence"/>
</dbReference>
<name>A0ABD7MAF3_MICLU</name>
<dbReference type="NCBIfam" id="TIGR01907">
    <property type="entry name" value="casE_Cse3"/>
    <property type="match status" value="1"/>
</dbReference>
<dbReference type="AlphaFoldDB" id="A0ABD7MAF3"/>
<reference evidence="1 2" key="1">
    <citation type="submission" date="2016-11" db="EMBL/GenBank/DDBJ databases">
        <authorList>
            <person name="Varghese N."/>
            <person name="Submissions S."/>
        </authorList>
    </citation>
    <scope>NUCLEOTIDE SEQUENCE [LARGE SCALE GENOMIC DNA]</scope>
    <source>
        <strain evidence="1 2">VTM4R57</strain>
    </source>
</reference>
<dbReference type="Pfam" id="PF08798">
    <property type="entry name" value="CRISPR_assoc"/>
    <property type="match status" value="1"/>
</dbReference>
<dbReference type="EMBL" id="FRCE01000015">
    <property type="protein sequence ID" value="SHL85097.1"/>
    <property type="molecule type" value="Genomic_DNA"/>
</dbReference>
<evidence type="ECO:0000313" key="1">
    <source>
        <dbReference type="EMBL" id="SHL85097.1"/>
    </source>
</evidence>
<gene>
    <name evidence="1" type="ORF">SAMN04487849_1152</name>
</gene>
<dbReference type="SUPFAM" id="SSF117987">
    <property type="entry name" value="CRISPR-associated protein"/>
    <property type="match status" value="1"/>
</dbReference>
<protein>
    <submittedName>
        <fullName evidence="1">CRISPR-associated protein Cas6/Cse3/CasE, subtype I-E/ECOLI</fullName>
    </submittedName>
</protein>
<comment type="caution">
    <text evidence="1">The sequence shown here is derived from an EMBL/GenBank/DDBJ whole genome shotgun (WGS) entry which is preliminary data.</text>
</comment>
<sequence length="95" mass="10488">MAWLEARAPGWGFTVPRAGEGDRAALTVTRRRDERFGRGREGAEKPLNRVTLRVVQFDGVLTVEDADRLRQSLQDGMGRAKGYGCGLMTLRPVAS</sequence>
<organism evidence="1 2">
    <name type="scientific">Micrococcus luteus</name>
    <name type="common">Micrococcus lysodeikticus</name>
    <dbReference type="NCBI Taxonomy" id="1270"/>
    <lineage>
        <taxon>Bacteria</taxon>
        <taxon>Bacillati</taxon>
        <taxon>Actinomycetota</taxon>
        <taxon>Actinomycetes</taxon>
        <taxon>Micrococcales</taxon>
        <taxon>Micrococcaceae</taxon>
        <taxon>Micrococcus</taxon>
    </lineage>
</organism>
<dbReference type="Gene3D" id="3.30.70.1210">
    <property type="entry name" value="Crispr-associated protein, domain 2"/>
    <property type="match status" value="1"/>
</dbReference>
<accession>A0ABD7MAF3</accession>